<proteinExistence type="predicted"/>
<evidence type="ECO:0000313" key="1">
    <source>
        <dbReference type="EMBL" id="GAH86396.1"/>
    </source>
</evidence>
<dbReference type="AlphaFoldDB" id="X1IVC4"/>
<dbReference type="EMBL" id="BARU01035958">
    <property type="protein sequence ID" value="GAH86396.1"/>
    <property type="molecule type" value="Genomic_DNA"/>
</dbReference>
<comment type="caution">
    <text evidence="1">The sequence shown here is derived from an EMBL/GenBank/DDBJ whole genome shotgun (WGS) entry which is preliminary data.</text>
</comment>
<accession>X1IVC4</accession>
<reference evidence="1" key="1">
    <citation type="journal article" date="2014" name="Front. Microbiol.">
        <title>High frequency of phylogenetically diverse reductive dehalogenase-homologous genes in deep subseafloor sedimentary metagenomes.</title>
        <authorList>
            <person name="Kawai M."/>
            <person name="Futagami T."/>
            <person name="Toyoda A."/>
            <person name="Takaki Y."/>
            <person name="Nishi S."/>
            <person name="Hori S."/>
            <person name="Arai W."/>
            <person name="Tsubouchi T."/>
            <person name="Morono Y."/>
            <person name="Uchiyama I."/>
            <person name="Ito T."/>
            <person name="Fujiyama A."/>
            <person name="Inagaki F."/>
            <person name="Takami H."/>
        </authorList>
    </citation>
    <scope>NUCLEOTIDE SEQUENCE</scope>
    <source>
        <strain evidence="1">Expedition CK06-06</strain>
    </source>
</reference>
<organism evidence="1">
    <name type="scientific">marine sediment metagenome</name>
    <dbReference type="NCBI Taxonomy" id="412755"/>
    <lineage>
        <taxon>unclassified sequences</taxon>
        <taxon>metagenomes</taxon>
        <taxon>ecological metagenomes</taxon>
    </lineage>
</organism>
<gene>
    <name evidence="1" type="ORF">S03H2_56228</name>
</gene>
<name>X1IVC4_9ZZZZ</name>
<sequence>MNLLKQISEMTKEELKEHLEGMRLQRKVGYEPKKRARRDNPFGDLDPEMAKMVLEELEKQKKG</sequence>
<protein>
    <submittedName>
        <fullName evidence="1">Uncharacterized protein</fullName>
    </submittedName>
</protein>